<sequence length="158" mass="17492">MTYKTPQIILHWLVFGLIAWQFIGHEPIRGAFDLWMKEGVFAPSIMVVGHVAGGMLVLVLALWRLGLRRKHGVPPLPEEEGPLGRALAHLTHGALYALMLLMPVSGAVAWFGSSESAAYAHGLLRFGMLGFVALHVVGALYHQFVLKDNLMARMKRTR</sequence>
<dbReference type="Pfam" id="PF01292">
    <property type="entry name" value="Ni_hydr_CYTB"/>
    <property type="match status" value="1"/>
</dbReference>
<keyword evidence="9 13" id="KW-1133">Transmembrane helix</keyword>
<evidence type="ECO:0000256" key="4">
    <source>
        <dbReference type="ARBA" id="ARBA00022475"/>
    </source>
</evidence>
<reference evidence="15 16" key="1">
    <citation type="submission" date="2016-10" db="EMBL/GenBank/DDBJ databases">
        <authorList>
            <person name="de Groot N.N."/>
        </authorList>
    </citation>
    <scope>NUCLEOTIDE SEQUENCE [LARGE SCALE GENOMIC DNA]</scope>
    <source>
        <strain evidence="15 16">DSM 24677</strain>
    </source>
</reference>
<comment type="similarity">
    <text evidence="12">Belongs to the cytochrome b561 family.</text>
</comment>
<evidence type="ECO:0000256" key="2">
    <source>
        <dbReference type="ARBA" id="ARBA00004651"/>
    </source>
</evidence>
<keyword evidence="16" id="KW-1185">Reference proteome</keyword>
<keyword evidence="7" id="KW-0479">Metal-binding</keyword>
<evidence type="ECO:0000259" key="14">
    <source>
        <dbReference type="Pfam" id="PF01292"/>
    </source>
</evidence>
<evidence type="ECO:0000256" key="11">
    <source>
        <dbReference type="ARBA" id="ARBA00023136"/>
    </source>
</evidence>
<evidence type="ECO:0000313" key="15">
    <source>
        <dbReference type="EMBL" id="SDY08953.1"/>
    </source>
</evidence>
<evidence type="ECO:0000256" key="6">
    <source>
        <dbReference type="ARBA" id="ARBA00022692"/>
    </source>
</evidence>
<keyword evidence="10" id="KW-0408">Iron</keyword>
<dbReference type="Proteomes" id="UP000199026">
    <property type="component" value="Unassembled WGS sequence"/>
</dbReference>
<keyword evidence="4" id="KW-1003">Cell membrane</keyword>
<dbReference type="InterPro" id="IPR011577">
    <property type="entry name" value="Cyt_b561_bac/Ni-Hgenase"/>
</dbReference>
<accession>A0A1H3H043</accession>
<proteinExistence type="inferred from homology"/>
<dbReference type="RefSeq" id="WP_177170594.1">
    <property type="nucleotide sequence ID" value="NZ_CALLJM010000008.1"/>
</dbReference>
<evidence type="ECO:0000313" key="16">
    <source>
        <dbReference type="Proteomes" id="UP000199026"/>
    </source>
</evidence>
<evidence type="ECO:0000256" key="7">
    <source>
        <dbReference type="ARBA" id="ARBA00022723"/>
    </source>
</evidence>
<feature type="transmembrane region" description="Helical" evidence="13">
    <location>
        <begin position="40"/>
        <end position="63"/>
    </location>
</feature>
<keyword evidence="11 13" id="KW-0472">Membrane</keyword>
<dbReference type="GO" id="GO:0009055">
    <property type="term" value="F:electron transfer activity"/>
    <property type="evidence" value="ECO:0007669"/>
    <property type="project" value="InterPro"/>
</dbReference>
<keyword evidence="3" id="KW-0813">Transport</keyword>
<dbReference type="GO" id="GO:0022904">
    <property type="term" value="P:respiratory electron transport chain"/>
    <property type="evidence" value="ECO:0007669"/>
    <property type="project" value="InterPro"/>
</dbReference>
<dbReference type="PANTHER" id="PTHR30529:SF1">
    <property type="entry name" value="CYTOCHROME B561 HOMOLOG 2"/>
    <property type="match status" value="1"/>
</dbReference>
<feature type="domain" description="Cytochrome b561 bacterial/Ni-hydrogenase" evidence="14">
    <location>
        <begin position="3"/>
        <end position="155"/>
    </location>
</feature>
<evidence type="ECO:0000256" key="13">
    <source>
        <dbReference type="SAM" id="Phobius"/>
    </source>
</evidence>
<dbReference type="AlphaFoldDB" id="A0A1H3H043"/>
<keyword evidence="8" id="KW-0249">Electron transport</keyword>
<organism evidence="15 16">
    <name type="scientific">Lentibacter algarum</name>
    <dbReference type="NCBI Taxonomy" id="576131"/>
    <lineage>
        <taxon>Bacteria</taxon>
        <taxon>Pseudomonadati</taxon>
        <taxon>Pseudomonadota</taxon>
        <taxon>Alphaproteobacteria</taxon>
        <taxon>Rhodobacterales</taxon>
        <taxon>Roseobacteraceae</taxon>
        <taxon>Lentibacter</taxon>
    </lineage>
</organism>
<evidence type="ECO:0000256" key="5">
    <source>
        <dbReference type="ARBA" id="ARBA00022617"/>
    </source>
</evidence>
<keyword evidence="5" id="KW-0349">Heme</keyword>
<evidence type="ECO:0000256" key="10">
    <source>
        <dbReference type="ARBA" id="ARBA00023004"/>
    </source>
</evidence>
<comment type="cofactor">
    <cofactor evidence="1">
        <name>heme b</name>
        <dbReference type="ChEBI" id="CHEBI:60344"/>
    </cofactor>
</comment>
<evidence type="ECO:0000256" key="9">
    <source>
        <dbReference type="ARBA" id="ARBA00022989"/>
    </source>
</evidence>
<dbReference type="GO" id="GO:0020037">
    <property type="term" value="F:heme binding"/>
    <property type="evidence" value="ECO:0007669"/>
    <property type="project" value="TreeGrafter"/>
</dbReference>
<dbReference type="SUPFAM" id="SSF81342">
    <property type="entry name" value="Transmembrane di-heme cytochromes"/>
    <property type="match status" value="1"/>
</dbReference>
<dbReference type="STRING" id="576131.SAMN05444486_101139"/>
<evidence type="ECO:0000256" key="1">
    <source>
        <dbReference type="ARBA" id="ARBA00001970"/>
    </source>
</evidence>
<keyword evidence="6 13" id="KW-0812">Transmembrane</keyword>
<dbReference type="InterPro" id="IPR052168">
    <property type="entry name" value="Cytochrome_b561_oxidase"/>
</dbReference>
<evidence type="ECO:0000256" key="8">
    <source>
        <dbReference type="ARBA" id="ARBA00022982"/>
    </source>
</evidence>
<dbReference type="EMBL" id="FNPR01000001">
    <property type="protein sequence ID" value="SDY08953.1"/>
    <property type="molecule type" value="Genomic_DNA"/>
</dbReference>
<dbReference type="GO" id="GO:0005886">
    <property type="term" value="C:plasma membrane"/>
    <property type="evidence" value="ECO:0007669"/>
    <property type="project" value="UniProtKB-SubCell"/>
</dbReference>
<dbReference type="GeneID" id="78122948"/>
<evidence type="ECO:0000256" key="12">
    <source>
        <dbReference type="ARBA" id="ARBA00037975"/>
    </source>
</evidence>
<gene>
    <name evidence="15" type="ORF">SAMN05444486_101139</name>
</gene>
<comment type="subcellular location">
    <subcellularLocation>
        <location evidence="2">Cell membrane</location>
        <topology evidence="2">Multi-pass membrane protein</topology>
    </subcellularLocation>
</comment>
<feature type="transmembrane region" description="Helical" evidence="13">
    <location>
        <begin position="93"/>
        <end position="111"/>
    </location>
</feature>
<dbReference type="InterPro" id="IPR016174">
    <property type="entry name" value="Di-haem_cyt_TM"/>
</dbReference>
<name>A0A1H3H043_9RHOB</name>
<feature type="transmembrane region" description="Helical" evidence="13">
    <location>
        <begin position="123"/>
        <end position="146"/>
    </location>
</feature>
<protein>
    <submittedName>
        <fullName evidence="15">Cytochrome b561</fullName>
    </submittedName>
</protein>
<dbReference type="PANTHER" id="PTHR30529">
    <property type="entry name" value="CYTOCHROME B561"/>
    <property type="match status" value="1"/>
</dbReference>
<evidence type="ECO:0000256" key="3">
    <source>
        <dbReference type="ARBA" id="ARBA00022448"/>
    </source>
</evidence>
<dbReference type="GO" id="GO:0046872">
    <property type="term" value="F:metal ion binding"/>
    <property type="evidence" value="ECO:0007669"/>
    <property type="project" value="UniProtKB-KW"/>
</dbReference>